<keyword evidence="1" id="KW-0479">Metal-binding</keyword>
<gene>
    <name evidence="6" type="ORF">KL86DES1_20172</name>
</gene>
<name>A0A212L2H8_9BACT</name>
<dbReference type="SUPFAM" id="SSF57716">
    <property type="entry name" value="Glucocorticoid receptor-like (DNA-binding domain)"/>
    <property type="match status" value="1"/>
</dbReference>
<evidence type="ECO:0000313" key="6">
    <source>
        <dbReference type="EMBL" id="SCM71745.1"/>
    </source>
</evidence>
<accession>A0A212L2H8</accession>
<evidence type="ECO:0000256" key="2">
    <source>
        <dbReference type="ARBA" id="ARBA00022771"/>
    </source>
</evidence>
<evidence type="ECO:0000259" key="5">
    <source>
        <dbReference type="Pfam" id="PF01258"/>
    </source>
</evidence>
<evidence type="ECO:0000256" key="4">
    <source>
        <dbReference type="PROSITE-ProRule" id="PRU00510"/>
    </source>
</evidence>
<feature type="zinc finger region" description="dksA C4-type" evidence="4">
    <location>
        <begin position="78"/>
        <end position="102"/>
    </location>
</feature>
<feature type="domain" description="Zinc finger DksA/TraR C4-type" evidence="5">
    <location>
        <begin position="78"/>
        <end position="104"/>
    </location>
</feature>
<keyword evidence="3" id="KW-0862">Zinc</keyword>
<dbReference type="Pfam" id="PF01258">
    <property type="entry name" value="zf-dskA_traR"/>
    <property type="match status" value="1"/>
</dbReference>
<keyword evidence="2" id="KW-0863">Zinc-finger</keyword>
<dbReference type="PROSITE" id="PS51128">
    <property type="entry name" value="ZF_DKSA_2"/>
    <property type="match status" value="1"/>
</dbReference>
<evidence type="ECO:0000256" key="1">
    <source>
        <dbReference type="ARBA" id="ARBA00022723"/>
    </source>
</evidence>
<evidence type="ECO:0000256" key="3">
    <source>
        <dbReference type="ARBA" id="ARBA00022833"/>
    </source>
</evidence>
<dbReference type="GO" id="GO:0008270">
    <property type="term" value="F:zinc ion binding"/>
    <property type="evidence" value="ECO:0007669"/>
    <property type="project" value="UniProtKB-KW"/>
</dbReference>
<dbReference type="InterPro" id="IPR000962">
    <property type="entry name" value="Znf_DskA_TraR"/>
</dbReference>
<dbReference type="Gene3D" id="1.20.120.910">
    <property type="entry name" value="DksA, coiled-coil domain"/>
    <property type="match status" value="1"/>
</dbReference>
<sequence length="156" mass="17042">METTFMLRRLQEELADELQRMGQLRTVFQAQHFADEVDAASHLEAAHLAQCSARRSAQRIRDLQSLLHLLQHNGPRQCVDCGDDIPLERLMAAPGTTRCLYCQQQMESMAFPLTGQPESAPAVWPASWSASGPASGSASGPLSGFDAGVTPEARFC</sequence>
<proteinExistence type="predicted"/>
<protein>
    <submittedName>
        <fullName evidence="6">Transcriptional regulator, TraR/DksA family</fullName>
    </submittedName>
</protein>
<organism evidence="6">
    <name type="scientific">uncultured Desulfovibrio sp</name>
    <dbReference type="NCBI Taxonomy" id="167968"/>
    <lineage>
        <taxon>Bacteria</taxon>
        <taxon>Pseudomonadati</taxon>
        <taxon>Thermodesulfobacteriota</taxon>
        <taxon>Desulfovibrionia</taxon>
        <taxon>Desulfovibrionales</taxon>
        <taxon>Desulfovibrionaceae</taxon>
        <taxon>Desulfovibrio</taxon>
        <taxon>environmental samples</taxon>
    </lineage>
</organism>
<dbReference type="EMBL" id="FMJC01000002">
    <property type="protein sequence ID" value="SCM71745.1"/>
    <property type="molecule type" value="Genomic_DNA"/>
</dbReference>
<dbReference type="AlphaFoldDB" id="A0A212L2H8"/>
<dbReference type="RefSeq" id="WP_179979892.1">
    <property type="nucleotide sequence ID" value="NZ_LT608333.1"/>
</dbReference>
<reference evidence="6" key="1">
    <citation type="submission" date="2016-08" db="EMBL/GenBank/DDBJ databases">
        <authorList>
            <person name="Seilhamer J.J."/>
        </authorList>
    </citation>
    <scope>NUCLEOTIDE SEQUENCE</scope>
    <source>
        <strain evidence="6">86-1</strain>
    </source>
</reference>